<feature type="compositionally biased region" description="Polar residues" evidence="1">
    <location>
        <begin position="26"/>
        <end position="36"/>
    </location>
</feature>
<dbReference type="EMBL" id="JBBPBN010000001">
    <property type="protein sequence ID" value="KAK9046012.1"/>
    <property type="molecule type" value="Genomic_DNA"/>
</dbReference>
<dbReference type="Proteomes" id="UP001396334">
    <property type="component" value="Unassembled WGS sequence"/>
</dbReference>
<evidence type="ECO:0000313" key="3">
    <source>
        <dbReference type="Proteomes" id="UP001396334"/>
    </source>
</evidence>
<proteinExistence type="predicted"/>
<feature type="compositionally biased region" description="Low complexity" evidence="1">
    <location>
        <begin position="13"/>
        <end position="25"/>
    </location>
</feature>
<name>A0ABR2U992_9ROSI</name>
<comment type="caution">
    <text evidence="2">The sequence shown here is derived from an EMBL/GenBank/DDBJ whole genome shotgun (WGS) entry which is preliminary data.</text>
</comment>
<accession>A0ABR2U992</accession>
<feature type="compositionally biased region" description="Basic and acidic residues" evidence="1">
    <location>
        <begin position="69"/>
        <end position="78"/>
    </location>
</feature>
<sequence>MRSDHGINPANREQAQQQESQGGQSVNPTIGGQTHPATKFRRKRNHDDGWKGEMSNDGQEHSALLHRVWKPDDDQSEG</sequence>
<evidence type="ECO:0000256" key="1">
    <source>
        <dbReference type="SAM" id="MobiDB-lite"/>
    </source>
</evidence>
<keyword evidence="3" id="KW-1185">Reference proteome</keyword>
<reference evidence="2 3" key="1">
    <citation type="journal article" date="2024" name="G3 (Bethesda)">
        <title>Genome assembly of Hibiscus sabdariffa L. provides insights into metabolisms of medicinal natural products.</title>
        <authorList>
            <person name="Kim T."/>
        </authorList>
    </citation>
    <scope>NUCLEOTIDE SEQUENCE [LARGE SCALE GENOMIC DNA]</scope>
    <source>
        <strain evidence="2">TK-2024</strain>
        <tissue evidence="2">Old leaves</tissue>
    </source>
</reference>
<organism evidence="2 3">
    <name type="scientific">Hibiscus sabdariffa</name>
    <name type="common">roselle</name>
    <dbReference type="NCBI Taxonomy" id="183260"/>
    <lineage>
        <taxon>Eukaryota</taxon>
        <taxon>Viridiplantae</taxon>
        <taxon>Streptophyta</taxon>
        <taxon>Embryophyta</taxon>
        <taxon>Tracheophyta</taxon>
        <taxon>Spermatophyta</taxon>
        <taxon>Magnoliopsida</taxon>
        <taxon>eudicotyledons</taxon>
        <taxon>Gunneridae</taxon>
        <taxon>Pentapetalae</taxon>
        <taxon>rosids</taxon>
        <taxon>malvids</taxon>
        <taxon>Malvales</taxon>
        <taxon>Malvaceae</taxon>
        <taxon>Malvoideae</taxon>
        <taxon>Hibiscus</taxon>
    </lineage>
</organism>
<protein>
    <submittedName>
        <fullName evidence="2">Uncharacterized protein</fullName>
    </submittedName>
</protein>
<evidence type="ECO:0000313" key="2">
    <source>
        <dbReference type="EMBL" id="KAK9046012.1"/>
    </source>
</evidence>
<gene>
    <name evidence="2" type="ORF">V6N11_051915</name>
</gene>
<feature type="region of interest" description="Disordered" evidence="1">
    <location>
        <begin position="1"/>
        <end position="78"/>
    </location>
</feature>